<feature type="compositionally biased region" description="Basic and acidic residues" evidence="10">
    <location>
        <begin position="1334"/>
        <end position="1352"/>
    </location>
</feature>
<dbReference type="GO" id="GO:0071528">
    <property type="term" value="P:tRNA re-export from nucleus"/>
    <property type="evidence" value="ECO:0007669"/>
    <property type="project" value="UniProtKB-UniRule"/>
</dbReference>
<protein>
    <recommendedName>
        <fullName evidence="2 9">Exportin-T</fullName>
    </recommendedName>
    <alternativeName>
        <fullName evidence="7 9">Exportin(tRNA)</fullName>
    </alternativeName>
    <alternativeName>
        <fullName evidence="8 9">tRNA exportin</fullName>
    </alternativeName>
</protein>
<dbReference type="GO" id="GO:0005737">
    <property type="term" value="C:cytoplasm"/>
    <property type="evidence" value="ECO:0007669"/>
    <property type="project" value="UniProtKB-SubCell"/>
</dbReference>
<evidence type="ECO:0000313" key="13">
    <source>
        <dbReference type="EMBL" id="GMH67850.1"/>
    </source>
</evidence>
<evidence type="ECO:0000256" key="3">
    <source>
        <dbReference type="ARBA" id="ARBA00022490"/>
    </source>
</evidence>
<feature type="compositionally biased region" description="Basic residues" evidence="10">
    <location>
        <begin position="1360"/>
        <end position="1369"/>
    </location>
</feature>
<dbReference type="PANTHER" id="PTHR15952">
    <property type="entry name" value="EXPORTIN-T/LOS1"/>
    <property type="match status" value="1"/>
</dbReference>
<accession>A0A9W7E7F0</accession>
<evidence type="ECO:0000256" key="9">
    <source>
        <dbReference type="RuleBase" id="RU366037"/>
    </source>
</evidence>
<proteinExistence type="inferred from homology"/>
<dbReference type="OrthoDB" id="2215036at2759"/>
<keyword evidence="14" id="KW-1185">Reference proteome</keyword>
<dbReference type="Gene3D" id="1.25.10.10">
    <property type="entry name" value="Leucine-rich Repeat Variant"/>
    <property type="match status" value="1"/>
</dbReference>
<comment type="caution">
    <text evidence="13">The sequence shown here is derived from an EMBL/GenBank/DDBJ whole genome shotgun (WGS) entry which is preliminary data.</text>
</comment>
<dbReference type="GO" id="GO:0031267">
    <property type="term" value="F:small GTPase binding"/>
    <property type="evidence" value="ECO:0007669"/>
    <property type="project" value="InterPro"/>
</dbReference>
<dbReference type="InterPro" id="IPR045478">
    <property type="entry name" value="Exportin-5_C"/>
</dbReference>
<feature type="region of interest" description="Disordered" evidence="10">
    <location>
        <begin position="1334"/>
        <end position="1384"/>
    </location>
</feature>
<comment type="subcellular location">
    <subcellularLocation>
        <location evidence="1 9">Cytoplasm</location>
    </subcellularLocation>
    <subcellularLocation>
        <location evidence="9">Nucleus</location>
    </subcellularLocation>
    <text evidence="9">Shuttles between the nucleus and the cytoplasm.</text>
</comment>
<evidence type="ECO:0000259" key="12">
    <source>
        <dbReference type="Pfam" id="PF19273"/>
    </source>
</evidence>
<keyword evidence="4 9" id="KW-0820">tRNA-binding</keyword>
<dbReference type="PANTHER" id="PTHR15952:SF11">
    <property type="entry name" value="EXPORTIN-T"/>
    <property type="match status" value="1"/>
</dbReference>
<evidence type="ECO:0000256" key="7">
    <source>
        <dbReference type="ARBA" id="ARBA00029784"/>
    </source>
</evidence>
<feature type="domain" description="Exportin-5 C-terminal" evidence="12">
    <location>
        <begin position="323"/>
        <end position="1220"/>
    </location>
</feature>
<evidence type="ECO:0000256" key="6">
    <source>
        <dbReference type="ARBA" id="ARBA00023242"/>
    </source>
</evidence>
<dbReference type="SUPFAM" id="SSF48371">
    <property type="entry name" value="ARM repeat"/>
    <property type="match status" value="1"/>
</dbReference>
<evidence type="ECO:0000256" key="5">
    <source>
        <dbReference type="ARBA" id="ARBA00022884"/>
    </source>
</evidence>
<dbReference type="Pfam" id="PF08389">
    <property type="entry name" value="Xpo1"/>
    <property type="match status" value="1"/>
</dbReference>
<comment type="similarity">
    <text evidence="9">Belongs to the exportin family.</text>
</comment>
<dbReference type="InterPro" id="IPR040017">
    <property type="entry name" value="XPOT"/>
</dbReference>
<dbReference type="GO" id="GO:0005643">
    <property type="term" value="C:nuclear pore"/>
    <property type="evidence" value="ECO:0007669"/>
    <property type="project" value="TreeGrafter"/>
</dbReference>
<keyword evidence="3 9" id="KW-0963">Cytoplasm</keyword>
<name>A0A9W7E7F0_9STRA</name>
<evidence type="ECO:0000256" key="8">
    <source>
        <dbReference type="ARBA" id="ARBA00032199"/>
    </source>
</evidence>
<dbReference type="Pfam" id="PF19273">
    <property type="entry name" value="Exportin-5"/>
    <property type="match status" value="1"/>
</dbReference>
<evidence type="ECO:0000259" key="11">
    <source>
        <dbReference type="Pfam" id="PF08389"/>
    </source>
</evidence>
<keyword evidence="6 9" id="KW-0539">Nucleus</keyword>
<feature type="domain" description="Exportin-1/Importin-beta-like" evidence="11">
    <location>
        <begin position="115"/>
        <end position="284"/>
    </location>
</feature>
<evidence type="ECO:0000256" key="2">
    <source>
        <dbReference type="ARBA" id="ARBA00018928"/>
    </source>
</evidence>
<gene>
    <name evidence="13" type="ORF">TrLO_g3022</name>
</gene>
<reference evidence="14" key="1">
    <citation type="journal article" date="2023" name="Commun. Biol.">
        <title>Genome analysis of Parmales, the sister group of diatoms, reveals the evolutionary specialization of diatoms from phago-mixotrophs to photoautotrophs.</title>
        <authorList>
            <person name="Ban H."/>
            <person name="Sato S."/>
            <person name="Yoshikawa S."/>
            <person name="Yamada K."/>
            <person name="Nakamura Y."/>
            <person name="Ichinomiya M."/>
            <person name="Sato N."/>
            <person name="Blanc-Mathieu R."/>
            <person name="Endo H."/>
            <person name="Kuwata A."/>
            <person name="Ogata H."/>
        </authorList>
    </citation>
    <scope>NUCLEOTIDE SEQUENCE [LARGE SCALE GENOMIC DNA]</scope>
    <source>
        <strain evidence="14">NIES 3700</strain>
    </source>
</reference>
<comment type="function">
    <text evidence="9">tRNA nucleus export receptor which facilitates tRNA translocation across the nuclear pore complex.</text>
</comment>
<evidence type="ECO:0000256" key="4">
    <source>
        <dbReference type="ARBA" id="ARBA00022555"/>
    </source>
</evidence>
<organism evidence="13 14">
    <name type="scientific">Triparma laevis f. longispina</name>
    <dbReference type="NCBI Taxonomy" id="1714387"/>
    <lineage>
        <taxon>Eukaryota</taxon>
        <taxon>Sar</taxon>
        <taxon>Stramenopiles</taxon>
        <taxon>Ochrophyta</taxon>
        <taxon>Bolidophyceae</taxon>
        <taxon>Parmales</taxon>
        <taxon>Triparmaceae</taxon>
        <taxon>Triparma</taxon>
    </lineage>
</organism>
<dbReference type="Proteomes" id="UP001165122">
    <property type="component" value="Unassembled WGS sequence"/>
</dbReference>
<dbReference type="InterPro" id="IPR013598">
    <property type="entry name" value="Exportin-1/Importin-b-like"/>
</dbReference>
<sequence length="1384" mass="153288">MDPSQYALLLSAVAISANPTLATDQVVKEQAFSLLSQFKTSNNAAVAAFSILTTPTPHLYNGNHDVTSQMKLYALLCLLYTTQNSYSSYSDSNRSAFRTQVLQIIAASNETDIIIVPKLATLLADISIRDFPNRWSQKDFMDSVRTLFTLNTTTATVVLSALRSLTEDCTDSDFNTKVSTTRRNDVLQGLNEISEMLLPLFHQFIQHHYSTLLSSKQPNNPNPNLTSTSTKMLNCSLQCLKVFSIWMPLTWADNPSRDFVAIYLHLLREKSGDIHVMSATCLDCLCRRKLGHELFLRLLETMPQFIGEADRVNQTNTLEALTEQLPFHLKISEALTHTVALNIAKITDDKTIFPKPQPNSPSAATLMKFLTAMSDMMQHPCVLITGSQINTWVLLCRDPQVQKSGLLSTIIPSLFPRFLKCSRRVNWDLVDSGDEPLSILYEEAWGDREDYEIWLNEVRGKLGMLVRLFSVMEPVTMSRMLLASVEEVLGKYGGRSAEGGVSKLSEAYLEIESLNLFVDQCVQGCCNRHAQGEIDAETKQNLGILAGKLVGWIPDFSPLYMQRHACFMESLRHFFFHDPLHLPTAVLNLFNCVAFRDAKTPSGPIVSTEQLLPDNVLLRRKAGTALVSLGKACSTILLQFVDELLTKANALFNDTILLPPQIMHLIEFLTCVANATQDNAKKTSFIDSVLTDSVNALTSGAEMTAMTSSVENLLSAIAITPDPTNASVTDPVTVERISANYSRCFSALNQIMNVGKRCDENTKSKESPFLIPFKQQQQQFTLQNPPPTEGPISLTELAQFDAFVHLWPQILPALINTLSVAYQMWAPEIRCKLLSHKLQRYALALSDEEAIVATKKFTAGTNPMEQVEQTGYVCAGTNKRKINLVPRWAGWMNELRNCPLQMLGLLASQRALFCPELQPILPSIINIFSSQNLKALEHRHLIQLLKQFIEPLLHSTPYTLYGSYLTPILTPILSHLQWRLDATWKVNADGRVGSTAPSTSTSDAAAVDCSSGNGTDQWFETYYSYCGLFCGDMPAMDNEAAVEKLRTELTHAWCDTLQSALALKGEWALTLANIAKENDSRKKNNNVMNSKVSPGIGYTKTNMKTNADGTIRTPDHVHSEALQLLRIDAMSQYLTQEESVAGPVVMTVINCLKYPDAHTNRRAIKICHRILESTVHLLKYENILGTMFQTCAQQIVSEPKWMVGVEWDIIALLRDLYCRLVLGQALTPGGQGPGLQCNQTPGGFVQHKNAANAREGGGISCKPSDIPRNCLASLPGQSVSSVQKLEISMNAKRAAKDQKAFVKDFFRVSADIMKRHEGNQNSELSGMFGRAGQDESVLKQQDKGIGSDDKPVSKTPGSSAKKKKKKKGKGGQGNVDGVATLFGN</sequence>
<keyword evidence="9" id="KW-0813">Transport</keyword>
<dbReference type="InterPro" id="IPR011989">
    <property type="entry name" value="ARM-like"/>
</dbReference>
<keyword evidence="5 9" id="KW-0694">RNA-binding</keyword>
<dbReference type="EMBL" id="BRXW01000581">
    <property type="protein sequence ID" value="GMH67850.1"/>
    <property type="molecule type" value="Genomic_DNA"/>
</dbReference>
<dbReference type="InterPro" id="IPR016024">
    <property type="entry name" value="ARM-type_fold"/>
</dbReference>
<dbReference type="GO" id="GO:0016363">
    <property type="term" value="C:nuclear matrix"/>
    <property type="evidence" value="ECO:0007669"/>
    <property type="project" value="TreeGrafter"/>
</dbReference>
<evidence type="ECO:0000313" key="14">
    <source>
        <dbReference type="Proteomes" id="UP001165122"/>
    </source>
</evidence>
<evidence type="ECO:0000256" key="1">
    <source>
        <dbReference type="ARBA" id="ARBA00004496"/>
    </source>
</evidence>
<evidence type="ECO:0000256" key="10">
    <source>
        <dbReference type="SAM" id="MobiDB-lite"/>
    </source>
</evidence>
<dbReference type="GO" id="GO:0000049">
    <property type="term" value="F:tRNA binding"/>
    <property type="evidence" value="ECO:0007669"/>
    <property type="project" value="UniProtKB-UniRule"/>
</dbReference>